<dbReference type="InterPro" id="IPR036640">
    <property type="entry name" value="ABC1_TM_sf"/>
</dbReference>
<keyword evidence="15" id="KW-1185">Reference proteome</keyword>
<feature type="transmembrane region" description="Helical" evidence="11">
    <location>
        <begin position="70"/>
        <end position="93"/>
    </location>
</feature>
<keyword evidence="7" id="KW-0067">ATP-binding</keyword>
<dbReference type="InterPro" id="IPR050173">
    <property type="entry name" value="ABC_transporter_C-like"/>
</dbReference>
<dbReference type="PANTHER" id="PTHR24223">
    <property type="entry name" value="ATP-BINDING CASSETTE SUB-FAMILY C"/>
    <property type="match status" value="1"/>
</dbReference>
<feature type="transmembrane region" description="Helical" evidence="11">
    <location>
        <begin position="1139"/>
        <end position="1162"/>
    </location>
</feature>
<dbReference type="GO" id="GO:0005886">
    <property type="term" value="C:plasma membrane"/>
    <property type="evidence" value="ECO:0007669"/>
    <property type="project" value="UniProtKB-SubCell"/>
</dbReference>
<dbReference type="PROSITE" id="PS50893">
    <property type="entry name" value="ABC_TRANSPORTER_2"/>
    <property type="match status" value="2"/>
</dbReference>
<dbReference type="CDD" id="cd18580">
    <property type="entry name" value="ABC_6TM_ABCC_D2"/>
    <property type="match status" value="1"/>
</dbReference>
<evidence type="ECO:0000313" key="15">
    <source>
        <dbReference type="Proteomes" id="UP000191518"/>
    </source>
</evidence>
<dbReference type="Proteomes" id="UP000191518">
    <property type="component" value="Unassembled WGS sequence"/>
</dbReference>
<gene>
    <name evidence="14" type="ORF">PENVUL_c016G00840</name>
</gene>
<evidence type="ECO:0008006" key="16">
    <source>
        <dbReference type="Google" id="ProtNLM"/>
    </source>
</evidence>
<dbReference type="InterPro" id="IPR003439">
    <property type="entry name" value="ABC_transporter-like_ATP-bd"/>
</dbReference>
<dbReference type="InterPro" id="IPR044726">
    <property type="entry name" value="ABCC_6TM_D2"/>
</dbReference>
<dbReference type="Pfam" id="PF00664">
    <property type="entry name" value="ABC_membrane"/>
    <property type="match status" value="2"/>
</dbReference>
<evidence type="ECO:0000259" key="13">
    <source>
        <dbReference type="PROSITE" id="PS50929"/>
    </source>
</evidence>
<feature type="transmembrane region" description="Helical" evidence="11">
    <location>
        <begin position="105"/>
        <end position="124"/>
    </location>
</feature>
<feature type="domain" description="ABC transporter" evidence="12">
    <location>
        <begin position="631"/>
        <end position="856"/>
    </location>
</feature>
<keyword evidence="8 11" id="KW-1133">Transmembrane helix</keyword>
<feature type="transmembrane region" description="Helical" evidence="11">
    <location>
        <begin position="412"/>
        <end position="439"/>
    </location>
</feature>
<feature type="transmembrane region" description="Helical" evidence="11">
    <location>
        <begin position="913"/>
        <end position="936"/>
    </location>
</feature>
<feature type="domain" description="ABC transmembrane type-1" evidence="13">
    <location>
        <begin position="277"/>
        <end position="557"/>
    </location>
</feature>
<keyword evidence="10" id="KW-0325">Glycoprotein</keyword>
<evidence type="ECO:0000256" key="1">
    <source>
        <dbReference type="ARBA" id="ARBA00004651"/>
    </source>
</evidence>
<keyword evidence="4" id="KW-1003">Cell membrane</keyword>
<dbReference type="FunFam" id="1.20.1560.10:FF:000066">
    <property type="entry name" value="ABC multidrug transporter (Eurofung)"/>
    <property type="match status" value="1"/>
</dbReference>
<keyword evidence="3" id="KW-0813">Transport</keyword>
<dbReference type="SMART" id="SM00382">
    <property type="entry name" value="AAA"/>
    <property type="match status" value="2"/>
</dbReference>
<evidence type="ECO:0000256" key="8">
    <source>
        <dbReference type="ARBA" id="ARBA00022989"/>
    </source>
</evidence>
<dbReference type="FunFam" id="3.40.50.300:FF:000838">
    <property type="entry name" value="ABC multidrug transporter (Eurofung)"/>
    <property type="match status" value="1"/>
</dbReference>
<dbReference type="GO" id="GO:0016887">
    <property type="term" value="F:ATP hydrolysis activity"/>
    <property type="evidence" value="ECO:0007669"/>
    <property type="project" value="InterPro"/>
</dbReference>
<evidence type="ECO:0000256" key="7">
    <source>
        <dbReference type="ARBA" id="ARBA00022840"/>
    </source>
</evidence>
<dbReference type="GO" id="GO:0140359">
    <property type="term" value="F:ABC-type transporter activity"/>
    <property type="evidence" value="ECO:0007669"/>
    <property type="project" value="InterPro"/>
</dbReference>
<feature type="transmembrane region" description="Helical" evidence="11">
    <location>
        <begin position="136"/>
        <end position="155"/>
    </location>
</feature>
<comment type="subcellular location">
    <subcellularLocation>
        <location evidence="1">Cell membrane</location>
        <topology evidence="1">Multi-pass membrane protein</topology>
    </subcellularLocation>
</comment>
<dbReference type="InterPro" id="IPR044746">
    <property type="entry name" value="ABCC_6TM_D1"/>
</dbReference>
<evidence type="ECO:0000256" key="5">
    <source>
        <dbReference type="ARBA" id="ARBA00022692"/>
    </source>
</evidence>
<dbReference type="Gene3D" id="1.20.1560.10">
    <property type="entry name" value="ABC transporter type 1, transmembrane domain"/>
    <property type="match status" value="2"/>
</dbReference>
<dbReference type="PROSITE" id="PS50929">
    <property type="entry name" value="ABC_TM1F"/>
    <property type="match status" value="2"/>
</dbReference>
<feature type="transmembrane region" description="Helical" evidence="11">
    <location>
        <begin position="1028"/>
        <end position="1049"/>
    </location>
</feature>
<feature type="transmembrane region" description="Helical" evidence="11">
    <location>
        <begin position="531"/>
        <end position="556"/>
    </location>
</feature>
<dbReference type="InterPro" id="IPR056227">
    <property type="entry name" value="TMD0_ABC"/>
</dbReference>
<keyword evidence="6" id="KW-0547">Nucleotide-binding</keyword>
<feature type="transmembrane region" description="Helical" evidence="11">
    <location>
        <begin position="956"/>
        <end position="982"/>
    </location>
</feature>
<feature type="transmembrane region" description="Helical" evidence="11">
    <location>
        <begin position="316"/>
        <end position="333"/>
    </location>
</feature>
<dbReference type="OrthoDB" id="6500128at2759"/>
<dbReference type="PANTHER" id="PTHR24223:SF269">
    <property type="entry name" value="ABC MULTIDRUG TRANSPORTER (EUROFUNG)-RELATED"/>
    <property type="match status" value="1"/>
</dbReference>
<comment type="caution">
    <text evidence="14">The sequence shown here is derived from an EMBL/GenBank/DDBJ whole genome shotgun (WGS) entry which is preliminary data.</text>
</comment>
<dbReference type="InterPro" id="IPR027417">
    <property type="entry name" value="P-loop_NTPase"/>
</dbReference>
<dbReference type="SUPFAM" id="SSF90123">
    <property type="entry name" value="ABC transporter transmembrane region"/>
    <property type="match status" value="2"/>
</dbReference>
<evidence type="ECO:0000256" key="11">
    <source>
        <dbReference type="SAM" id="Phobius"/>
    </source>
</evidence>
<feature type="domain" description="ABC transmembrane type-1" evidence="13">
    <location>
        <begin position="917"/>
        <end position="1198"/>
    </location>
</feature>
<dbReference type="STRING" id="29845.A0A1V6RYF0"/>
<dbReference type="FunFam" id="1.20.1560.10:FF:000055">
    <property type="entry name" value="ABC multidrug transporter (Eurofung)"/>
    <property type="match status" value="1"/>
</dbReference>
<dbReference type="InterPro" id="IPR017871">
    <property type="entry name" value="ABC_transporter-like_CS"/>
</dbReference>
<name>A0A1V6RYF0_9EURO</name>
<dbReference type="SUPFAM" id="SSF52540">
    <property type="entry name" value="P-loop containing nucleoside triphosphate hydrolases"/>
    <property type="match status" value="2"/>
</dbReference>
<evidence type="ECO:0000256" key="4">
    <source>
        <dbReference type="ARBA" id="ARBA00022475"/>
    </source>
</evidence>
<comment type="similarity">
    <text evidence="2">Belongs to the ABC transporter superfamily. ABCC family. Conjugate transporter (TC 3.A.1.208) subfamily.</text>
</comment>
<dbReference type="InterPro" id="IPR011527">
    <property type="entry name" value="ABC1_TM_dom"/>
</dbReference>
<dbReference type="CDD" id="cd18579">
    <property type="entry name" value="ABC_6TM_ABCC_D1"/>
    <property type="match status" value="1"/>
</dbReference>
<dbReference type="Gene3D" id="3.40.50.300">
    <property type="entry name" value="P-loop containing nucleotide triphosphate hydrolases"/>
    <property type="match status" value="2"/>
</dbReference>
<organism evidence="14 15">
    <name type="scientific">Penicillium vulpinum</name>
    <dbReference type="NCBI Taxonomy" id="29845"/>
    <lineage>
        <taxon>Eukaryota</taxon>
        <taxon>Fungi</taxon>
        <taxon>Dikarya</taxon>
        <taxon>Ascomycota</taxon>
        <taxon>Pezizomycotina</taxon>
        <taxon>Eurotiomycetes</taxon>
        <taxon>Eurotiomycetidae</taxon>
        <taxon>Eurotiales</taxon>
        <taxon>Aspergillaceae</taxon>
        <taxon>Penicillium</taxon>
    </lineage>
</organism>
<feature type="transmembrane region" description="Helical" evidence="11">
    <location>
        <begin position="1055"/>
        <end position="1075"/>
    </location>
</feature>
<feature type="transmembrane region" description="Helical" evidence="11">
    <location>
        <begin position="496"/>
        <end position="519"/>
    </location>
</feature>
<dbReference type="CDD" id="cd03244">
    <property type="entry name" value="ABCC_MRP_domain2"/>
    <property type="match status" value="1"/>
</dbReference>
<feature type="transmembrane region" description="Helical" evidence="11">
    <location>
        <begin position="167"/>
        <end position="186"/>
    </location>
</feature>
<evidence type="ECO:0000256" key="6">
    <source>
        <dbReference type="ARBA" id="ARBA00022741"/>
    </source>
</evidence>
<dbReference type="CDD" id="cd03250">
    <property type="entry name" value="ABCC_MRP_domain1"/>
    <property type="match status" value="1"/>
</dbReference>
<evidence type="ECO:0000256" key="2">
    <source>
        <dbReference type="ARBA" id="ARBA00009726"/>
    </source>
</evidence>
<dbReference type="Pfam" id="PF00005">
    <property type="entry name" value="ABC_tran"/>
    <property type="match status" value="2"/>
</dbReference>
<dbReference type="PROSITE" id="PS00211">
    <property type="entry name" value="ABC_TRANSPORTER_1"/>
    <property type="match status" value="2"/>
</dbReference>
<keyword evidence="5 11" id="KW-0812">Transmembrane</keyword>
<evidence type="ECO:0000256" key="9">
    <source>
        <dbReference type="ARBA" id="ARBA00023136"/>
    </source>
</evidence>
<evidence type="ECO:0000256" key="3">
    <source>
        <dbReference type="ARBA" id="ARBA00022448"/>
    </source>
</evidence>
<sequence length="1474" mass="162143">MTSSRYSGSSCHDLDNTLRIDAGSCRGGFDFSFLFEETILQILPTILMLIIIPVRLWTLLPKRTKVVGSWLVFIKLAAWFALLGLQIAQTALWALPAADSTKASLPANVLLTIGALTLALLSYAEHTRSVRPSFVLNAYLSCSLLFDVARARTLWLRSVDTFNDTLAIVATVAVGVKLVLFVLEAVEKRHILKVEYAGYPPEATAGFYNRAVFWWLNPLFKIGFTSILRVDDLSLLDKELSSERLLARFEGKWSKVTTKSPNTLQWESMKVVKWPLLAGIPARACVVAFNFCQPLLLERSLSFFNSPVNKSTQNIGYGLIGAYILVYGGLAVSMGQYQHLTYRGITMVRGVLVTMLYKKASCLSLGETDPANSLTLMSADVERITQGWQTMHEIWANSVEIALAIYLLKTQLGISCVVPVCVALFALIGSLVGMSFVVARQAQWLEAIEKRISSTSGMLGSIKGVKMLGLQNSFMSFIHGLRISELDISKKFRTLLVYNMAFGWLTRIFAPIFTFGIYVGTSSEPLSVSRAFTSLSLFSLLADPLLTLVMALMSFAGSVGSFQRIQQFLDKEDHADRRNGSSKTLSLDDLAEKRPLSKAKDLDLSSSSINSDSVESLKRSSALSSTNAVVVQSGSFGWEAGKDPILKDITLTIPQGSFTVIIGPSGCGKSTLLKALLGEITCSDGKVALSSPSVAYCDQTPWHMNGTIKDSIVAMSDYDPQWYASVIQACALQEDLAQFPRGDSAVIGSKGIALSGGQSQRIALARAVYARRKIMILDDALSGLDATTENHIFHSLFGPRGLLKEIECSVIVASSSVKRLPYSDHIVVLEAGGRISEQGSFASLNKTGGYVSSFGLGFPDWEYRPKRFSDSPSYSSIDTIQKEKETVIEEPAQHIDRGGDLGIYTYYIDAIGWVPAIIFMVAMAGFVFCISFPSIWVKWWAQSDTEHHKQEFGHYLGIYAMLGCIAMLALIVGCWQMIITMVPKSGESFHRKLLTTVLAAPMLFFSSTDSGSILNRFSQDLQLIDMELPIAAINTVATFFLCLAQMALIGVSSKYAAISFPIVLGILFLIQKMYLRTSRQLRYLDIEAKAPLYSNFTDCLQGLVTLRAFGWQHEMEKKNIALLDHSQRPFYFMFAIQRWLTLSLDMVVAGIAVLLIVLVVAMRGSDLSAGYVGVALLNVIQFSQSIKLLVTFWTNLETHIGSIQRIKDFTSTVESEDKPGEDQDVPPNWPSKGAVAFNSVSAAYRPSEPVLNNVSLTVQAGEKIGICGRTGSGKTSMIMSIFRMMELTSGTITVDGVDITRLPRREIRSRINGVSQDSLLFQGSVRLNADPTGSRTDQDILAALKSVQLLPAIQEKGNLDTDIDEIHLSHGQKQLFCLARALLRPGNILILDEATSNIDTKTDEIMQRVIREKFCNHTIIAVAHKLDTILDFDRIIVLDAGRIVENGAPHVLLCEPKSHFSKLYASAMATEESD</sequence>
<feature type="transmembrane region" description="Helical" evidence="11">
    <location>
        <begin position="39"/>
        <end position="58"/>
    </location>
</feature>
<feature type="domain" description="ABC transporter" evidence="12">
    <location>
        <begin position="1235"/>
        <end position="1465"/>
    </location>
</feature>
<reference evidence="15" key="1">
    <citation type="journal article" date="2017" name="Nat. Microbiol.">
        <title>Global analysis of biosynthetic gene clusters reveals vast potential of secondary metabolite production in Penicillium species.</title>
        <authorList>
            <person name="Nielsen J.C."/>
            <person name="Grijseels S."/>
            <person name="Prigent S."/>
            <person name="Ji B."/>
            <person name="Dainat J."/>
            <person name="Nielsen K.F."/>
            <person name="Frisvad J.C."/>
            <person name="Workman M."/>
            <person name="Nielsen J."/>
        </authorList>
    </citation>
    <scope>NUCLEOTIDE SEQUENCE [LARGE SCALE GENOMIC DNA]</scope>
    <source>
        <strain evidence="15">IBT 29486</strain>
    </source>
</reference>
<accession>A0A1V6RYF0</accession>
<dbReference type="EMBL" id="MDYP01000016">
    <property type="protein sequence ID" value="OQE06822.1"/>
    <property type="molecule type" value="Genomic_DNA"/>
</dbReference>
<evidence type="ECO:0000259" key="12">
    <source>
        <dbReference type="PROSITE" id="PS50893"/>
    </source>
</evidence>
<dbReference type="FunFam" id="3.40.50.300:FF:001854">
    <property type="entry name" value="ABC multidrug transporter (Eurofung)"/>
    <property type="match status" value="1"/>
</dbReference>
<keyword evidence="9 11" id="KW-0472">Membrane</keyword>
<evidence type="ECO:0000256" key="10">
    <source>
        <dbReference type="ARBA" id="ARBA00023180"/>
    </source>
</evidence>
<proteinExistence type="inferred from homology"/>
<dbReference type="Pfam" id="PF24357">
    <property type="entry name" value="TMD0_ABC"/>
    <property type="match status" value="1"/>
</dbReference>
<dbReference type="InterPro" id="IPR003593">
    <property type="entry name" value="AAA+_ATPase"/>
</dbReference>
<dbReference type="GO" id="GO:0005524">
    <property type="term" value="F:ATP binding"/>
    <property type="evidence" value="ECO:0007669"/>
    <property type="project" value="UniProtKB-KW"/>
</dbReference>
<evidence type="ECO:0000313" key="14">
    <source>
        <dbReference type="EMBL" id="OQE06822.1"/>
    </source>
</evidence>
<protein>
    <recommendedName>
        <fullName evidence="16">ABC transporter</fullName>
    </recommendedName>
</protein>